<dbReference type="EMBL" id="BMQA01000025">
    <property type="protein sequence ID" value="GGJ40733.1"/>
    <property type="molecule type" value="Genomic_DNA"/>
</dbReference>
<feature type="domain" description="Transposase IS4-like" evidence="1">
    <location>
        <begin position="90"/>
        <end position="167"/>
    </location>
</feature>
<protein>
    <recommendedName>
        <fullName evidence="1">Transposase IS4-like domain-containing protein</fullName>
    </recommendedName>
</protein>
<dbReference type="GO" id="GO:0006313">
    <property type="term" value="P:DNA transposition"/>
    <property type="evidence" value="ECO:0007669"/>
    <property type="project" value="InterPro"/>
</dbReference>
<name>A0A917NYF7_9ACTN</name>
<dbReference type="GO" id="GO:0003677">
    <property type="term" value="F:DNA binding"/>
    <property type="evidence" value="ECO:0007669"/>
    <property type="project" value="InterPro"/>
</dbReference>
<dbReference type="AlphaFoldDB" id="A0A917NYF7"/>
<accession>A0A917NYF7</accession>
<dbReference type="InterPro" id="IPR002559">
    <property type="entry name" value="Transposase_11"/>
</dbReference>
<organism evidence="2 3">
    <name type="scientific">Streptomyces brasiliensis</name>
    <dbReference type="NCBI Taxonomy" id="1954"/>
    <lineage>
        <taxon>Bacteria</taxon>
        <taxon>Bacillati</taxon>
        <taxon>Actinomycetota</taxon>
        <taxon>Actinomycetes</taxon>
        <taxon>Kitasatosporales</taxon>
        <taxon>Streptomycetaceae</taxon>
        <taxon>Streptomyces</taxon>
    </lineage>
</organism>
<dbReference type="Proteomes" id="UP000657574">
    <property type="component" value="Unassembled WGS sequence"/>
</dbReference>
<evidence type="ECO:0000313" key="2">
    <source>
        <dbReference type="EMBL" id="GGJ40733.1"/>
    </source>
</evidence>
<comment type="caution">
    <text evidence="2">The sequence shown here is derived from an EMBL/GenBank/DDBJ whole genome shotgun (WGS) entry which is preliminary data.</text>
</comment>
<reference evidence="2" key="2">
    <citation type="submission" date="2020-09" db="EMBL/GenBank/DDBJ databases">
        <authorList>
            <person name="Sun Q."/>
            <person name="Ohkuma M."/>
        </authorList>
    </citation>
    <scope>NUCLEOTIDE SEQUENCE</scope>
    <source>
        <strain evidence="2">JCM 3086</strain>
    </source>
</reference>
<dbReference type="RefSeq" id="WP_373297068.1">
    <property type="nucleotide sequence ID" value="NZ_BMQA01000025.1"/>
</dbReference>
<reference evidence="2" key="1">
    <citation type="journal article" date="2014" name="Int. J. Syst. Evol. Microbiol.">
        <title>Complete genome sequence of Corynebacterium casei LMG S-19264T (=DSM 44701T), isolated from a smear-ripened cheese.</title>
        <authorList>
            <consortium name="US DOE Joint Genome Institute (JGI-PGF)"/>
            <person name="Walter F."/>
            <person name="Albersmeier A."/>
            <person name="Kalinowski J."/>
            <person name="Ruckert C."/>
        </authorList>
    </citation>
    <scope>NUCLEOTIDE SEQUENCE</scope>
    <source>
        <strain evidence="2">JCM 3086</strain>
    </source>
</reference>
<proteinExistence type="predicted"/>
<dbReference type="Pfam" id="PF01609">
    <property type="entry name" value="DDE_Tnp_1"/>
    <property type="match status" value="1"/>
</dbReference>
<gene>
    <name evidence="2" type="ORF">GCM10010121_059730</name>
</gene>
<dbReference type="GO" id="GO:0004803">
    <property type="term" value="F:transposase activity"/>
    <property type="evidence" value="ECO:0007669"/>
    <property type="project" value="InterPro"/>
</dbReference>
<sequence>MRTELDSLATALIGMAPQPADAELVTLVMMQAMPGFTSEAKWLRYARSHLRHLFPCLPKQPGYNKCLRKAAELLRRATRLLATDTSVWSDDVWIVDSTPVECGHSRETVKRSDPAGWAEYGYCASHSRFFCGLCLHLVCTLQGLPIAFALTGAEADERETLLDLLAAEPGLTAARPGQTPLATGTWVQVYRRRCPQRRDVMTGVSAMTDMAWVPQSCTLPTEERPLRVAEWDALFAERLTALAHPQALRLRLDLVGGPGVVDRIRDLAEREGGCCSFFAFTVTPGEDLVHLEITVDQAHEAVLAAIAARTGTAGEAR</sequence>
<evidence type="ECO:0000259" key="1">
    <source>
        <dbReference type="Pfam" id="PF01609"/>
    </source>
</evidence>
<evidence type="ECO:0000313" key="3">
    <source>
        <dbReference type="Proteomes" id="UP000657574"/>
    </source>
</evidence>
<keyword evidence="3" id="KW-1185">Reference proteome</keyword>